<dbReference type="GO" id="GO:0004252">
    <property type="term" value="F:serine-type endopeptidase activity"/>
    <property type="evidence" value="ECO:0007669"/>
    <property type="project" value="InterPro"/>
</dbReference>
<comment type="similarity">
    <text evidence="1 6">Belongs to the peptidase S14 family.</text>
</comment>
<keyword evidence="7" id="KW-0175">Coiled coil</keyword>
<dbReference type="PATRIC" id="fig|157733.3.peg.3193"/>
<dbReference type="Proteomes" id="UP000035996">
    <property type="component" value="Unassembled WGS sequence"/>
</dbReference>
<dbReference type="GO" id="GO:0006515">
    <property type="term" value="P:protein quality control for misfolded or incompletely synthesized proteins"/>
    <property type="evidence" value="ECO:0007669"/>
    <property type="project" value="TreeGrafter"/>
</dbReference>
<dbReference type="InterPro" id="IPR001907">
    <property type="entry name" value="ClpP"/>
</dbReference>
<evidence type="ECO:0000313" key="9">
    <source>
        <dbReference type="EMBL" id="KMM39636.1"/>
    </source>
</evidence>
<sequence length="243" mass="26965">MNKKNDVRFEAGEKDKEYSLYIYGPIGGFFFSDNSAQSIRRKLQSVDAEKIHVHINSPGGSAFDGVAIGNILKNHKAEIIVHVDGMAASAASVIAVAGDKVIMPENTMMMIHRASTFEYGNAAVFDKTASDLRKIDASLAASYKKRFVGEQSELEQLLDEETFLTAEEAVAFGLADIVGEEIEIQELEDLGDEEEDEEEFENLKDKLVAKYSAKKNKQKNEPPEQKPTPANKQNMSKLFLNLK</sequence>
<dbReference type="InterPro" id="IPR029045">
    <property type="entry name" value="ClpP/crotonase-like_dom_sf"/>
</dbReference>
<evidence type="ECO:0000256" key="8">
    <source>
        <dbReference type="SAM" id="MobiDB-lite"/>
    </source>
</evidence>
<feature type="region of interest" description="Disordered" evidence="8">
    <location>
        <begin position="211"/>
        <end position="243"/>
    </location>
</feature>
<dbReference type="GO" id="GO:0051117">
    <property type="term" value="F:ATPase binding"/>
    <property type="evidence" value="ECO:0007669"/>
    <property type="project" value="TreeGrafter"/>
</dbReference>
<feature type="coiled-coil region" evidence="7">
    <location>
        <begin position="140"/>
        <end position="197"/>
    </location>
</feature>
<dbReference type="AlphaFoldDB" id="A0A0J6CTI6"/>
<dbReference type="CDD" id="cd07016">
    <property type="entry name" value="S14_ClpP_1"/>
    <property type="match status" value="1"/>
</dbReference>
<protein>
    <recommendedName>
        <fullName evidence="6">ATP-dependent Clp protease proteolytic subunit</fullName>
    </recommendedName>
</protein>
<dbReference type="GO" id="GO:0009368">
    <property type="term" value="C:endopeptidase Clp complex"/>
    <property type="evidence" value="ECO:0007669"/>
    <property type="project" value="TreeGrafter"/>
</dbReference>
<evidence type="ECO:0000256" key="1">
    <source>
        <dbReference type="ARBA" id="ARBA00007039"/>
    </source>
</evidence>
<dbReference type="STRING" id="157733.AB986_04815"/>
<gene>
    <name evidence="9" type="ORF">AB986_04815</name>
</gene>
<proteinExistence type="inferred from homology"/>
<dbReference type="GO" id="GO:0004176">
    <property type="term" value="F:ATP-dependent peptidase activity"/>
    <property type="evidence" value="ECO:0007669"/>
    <property type="project" value="InterPro"/>
</dbReference>
<evidence type="ECO:0000256" key="5">
    <source>
        <dbReference type="ARBA" id="ARBA00022825"/>
    </source>
</evidence>
<dbReference type="EMBL" id="LELK01000001">
    <property type="protein sequence ID" value="KMM39636.1"/>
    <property type="molecule type" value="Genomic_DNA"/>
</dbReference>
<name>A0A0J6CTI6_9BACL</name>
<keyword evidence="4" id="KW-0378">Hydrolase</keyword>
<keyword evidence="10" id="KW-1185">Reference proteome</keyword>
<evidence type="ECO:0000256" key="7">
    <source>
        <dbReference type="SAM" id="Coils"/>
    </source>
</evidence>
<dbReference type="PRINTS" id="PR00127">
    <property type="entry name" value="CLPPROTEASEP"/>
</dbReference>
<evidence type="ECO:0000256" key="2">
    <source>
        <dbReference type="ARBA" id="ARBA00022490"/>
    </source>
</evidence>
<dbReference type="PANTHER" id="PTHR10381:SF70">
    <property type="entry name" value="ATP-DEPENDENT CLP PROTEASE PROTEOLYTIC SUBUNIT"/>
    <property type="match status" value="1"/>
</dbReference>
<dbReference type="InterPro" id="IPR023562">
    <property type="entry name" value="ClpP/TepA"/>
</dbReference>
<accession>A0A0J6CTI6</accession>
<comment type="caution">
    <text evidence="9">The sequence shown here is derived from an EMBL/GenBank/DDBJ whole genome shotgun (WGS) entry which is preliminary data.</text>
</comment>
<dbReference type="Gene3D" id="3.90.226.10">
    <property type="entry name" value="2-enoyl-CoA Hydratase, Chain A, domain 1"/>
    <property type="match status" value="1"/>
</dbReference>
<evidence type="ECO:0000256" key="6">
    <source>
        <dbReference type="RuleBase" id="RU003567"/>
    </source>
</evidence>
<dbReference type="PANTHER" id="PTHR10381">
    <property type="entry name" value="ATP-DEPENDENT CLP PROTEASE PROTEOLYTIC SUBUNIT"/>
    <property type="match status" value="1"/>
</dbReference>
<reference evidence="9" key="1">
    <citation type="submission" date="2015-06" db="EMBL/GenBank/DDBJ databases">
        <authorList>
            <person name="Liu B."/>
            <person name="Wang J."/>
            <person name="Zhu Y."/>
            <person name="Liu G."/>
            <person name="Chen Q."/>
            <person name="Zheng C."/>
            <person name="Che J."/>
            <person name="Ge C."/>
            <person name="Shi H."/>
            <person name="Pan Z."/>
            <person name="Liu X."/>
        </authorList>
    </citation>
    <scope>NUCLEOTIDE SEQUENCE [LARGE SCALE GENOMIC DNA]</scope>
    <source>
        <strain evidence="9">DSM 16346</strain>
    </source>
</reference>
<dbReference type="Pfam" id="PF00574">
    <property type="entry name" value="CLP_protease"/>
    <property type="match status" value="1"/>
</dbReference>
<dbReference type="SUPFAM" id="SSF52096">
    <property type="entry name" value="ClpP/crotonase"/>
    <property type="match status" value="1"/>
</dbReference>
<keyword evidence="2" id="KW-0963">Cytoplasm</keyword>
<dbReference type="NCBIfam" id="NF045542">
    <property type="entry name" value="Clp_rel_HeadMat"/>
    <property type="match status" value="1"/>
</dbReference>
<organism evidence="9 10">
    <name type="scientific">Guptibacillus hwajinpoensis</name>
    <dbReference type="NCBI Taxonomy" id="208199"/>
    <lineage>
        <taxon>Bacteria</taxon>
        <taxon>Bacillati</taxon>
        <taxon>Bacillota</taxon>
        <taxon>Bacilli</taxon>
        <taxon>Bacillales</taxon>
        <taxon>Guptibacillaceae</taxon>
        <taxon>Guptibacillus</taxon>
    </lineage>
</organism>
<evidence type="ECO:0000256" key="3">
    <source>
        <dbReference type="ARBA" id="ARBA00022670"/>
    </source>
</evidence>
<evidence type="ECO:0000256" key="4">
    <source>
        <dbReference type="ARBA" id="ARBA00022801"/>
    </source>
</evidence>
<keyword evidence="3" id="KW-0645">Protease</keyword>
<keyword evidence="5" id="KW-0720">Serine protease</keyword>
<evidence type="ECO:0000313" key="10">
    <source>
        <dbReference type="Proteomes" id="UP000035996"/>
    </source>
</evidence>